<dbReference type="Proteomes" id="UP001634747">
    <property type="component" value="Unassembled WGS sequence"/>
</dbReference>
<feature type="compositionally biased region" description="Basic and acidic residues" evidence="1">
    <location>
        <begin position="89"/>
        <end position="111"/>
    </location>
</feature>
<feature type="compositionally biased region" description="Low complexity" evidence="1">
    <location>
        <begin position="150"/>
        <end position="168"/>
    </location>
</feature>
<dbReference type="PANTHER" id="PTHR37461">
    <property type="entry name" value="ANTI-SIGMA-K FACTOR RSKA"/>
    <property type="match status" value="1"/>
</dbReference>
<dbReference type="InterPro" id="IPR051474">
    <property type="entry name" value="Anti-sigma-K/W_factor"/>
</dbReference>
<feature type="region of interest" description="Disordered" evidence="1">
    <location>
        <begin position="85"/>
        <end position="213"/>
    </location>
</feature>
<accession>A0ABW9KML8</accession>
<dbReference type="InterPro" id="IPR018764">
    <property type="entry name" value="RskA_C"/>
</dbReference>
<feature type="compositionally biased region" description="Pro residues" evidence="1">
    <location>
        <begin position="132"/>
        <end position="142"/>
    </location>
</feature>
<dbReference type="Pfam" id="PF10099">
    <property type="entry name" value="RskA_C"/>
    <property type="match status" value="1"/>
</dbReference>
<gene>
    <name evidence="3" type="ORF">ACK2TP_10360</name>
</gene>
<evidence type="ECO:0000259" key="2">
    <source>
        <dbReference type="Pfam" id="PF10099"/>
    </source>
</evidence>
<name>A0ABW9KML8_9BACT</name>
<organism evidence="3 4">
    <name type="scientific">Terriglobus aquaticus</name>
    <dbReference type="NCBI Taxonomy" id="940139"/>
    <lineage>
        <taxon>Bacteria</taxon>
        <taxon>Pseudomonadati</taxon>
        <taxon>Acidobacteriota</taxon>
        <taxon>Terriglobia</taxon>
        <taxon>Terriglobales</taxon>
        <taxon>Acidobacteriaceae</taxon>
        <taxon>Terriglobus</taxon>
    </lineage>
</organism>
<evidence type="ECO:0000313" key="4">
    <source>
        <dbReference type="Proteomes" id="UP001634747"/>
    </source>
</evidence>
<comment type="caution">
    <text evidence="3">The sequence shown here is derived from an EMBL/GenBank/DDBJ whole genome shotgun (WGS) entry which is preliminary data.</text>
</comment>
<sequence length="476" mass="51599">MIDPTITAEDLVLYALGLLEGEEQTQVETMLRKSTAAREELANIRGDLALFAMGAEQHTPPALTRQRLLKQVARERRTVPVDVPVQDRVIPEPHTFRMDRDAPNGDRESSRKTPAPALPQRRETMAPDPLDDPSPYPGPVIKPLPTRTFPRQQQVVTPSQPQTQPPAARRLREVQAASPDHAGDSFSASGASFAADPSLSGAERQTFSPDPQVFPREARSMATSSTAHSVTMFEQHFAADGTKHKVQPDLPPDPEPYTARRPDPLEALESVQDTFVASAAAREDNFGFSAYRDREADEPRGSGVARWMGWAGWSLAAAVTVAAVFALRDDFNLREQVSQQQTALSAAEASASRSETVLQTLQSASTQHFQLAATDAAPTPNGRVAYLPERGTLVFQGSNLETLQPYKTYELWLIPVGQGRQPVPAGLFKPDAHGYATVVLPPLPKGLVAANFGVTIEDDGGSSTPTLPILLVGQQS</sequence>
<evidence type="ECO:0000256" key="1">
    <source>
        <dbReference type="SAM" id="MobiDB-lite"/>
    </source>
</evidence>
<protein>
    <submittedName>
        <fullName evidence="3">Anti-sigma factor domain-containing protein</fullName>
    </submittedName>
</protein>
<feature type="domain" description="Anti-sigma K factor RskA C-terminal" evidence="2">
    <location>
        <begin position="316"/>
        <end position="468"/>
    </location>
</feature>
<evidence type="ECO:0000313" key="3">
    <source>
        <dbReference type="EMBL" id="MFN2976165.1"/>
    </source>
</evidence>
<dbReference type="RefSeq" id="WP_263412345.1">
    <property type="nucleotide sequence ID" value="NZ_BAABBH010000001.1"/>
</dbReference>
<keyword evidence="4" id="KW-1185">Reference proteome</keyword>
<dbReference type="EMBL" id="JBJYXY010000001">
    <property type="protein sequence ID" value="MFN2976165.1"/>
    <property type="molecule type" value="Genomic_DNA"/>
</dbReference>
<dbReference type="PANTHER" id="PTHR37461:SF1">
    <property type="entry name" value="ANTI-SIGMA-K FACTOR RSKA"/>
    <property type="match status" value="1"/>
</dbReference>
<reference evidence="3 4" key="1">
    <citation type="submission" date="2024-12" db="EMBL/GenBank/DDBJ databases">
        <authorList>
            <person name="Lee Y."/>
        </authorList>
    </citation>
    <scope>NUCLEOTIDE SEQUENCE [LARGE SCALE GENOMIC DNA]</scope>
    <source>
        <strain evidence="3 4">03SUJ4</strain>
    </source>
</reference>
<proteinExistence type="predicted"/>
<feature type="compositionally biased region" description="Low complexity" evidence="1">
    <location>
        <begin position="184"/>
        <end position="196"/>
    </location>
</feature>